<dbReference type="Proteomes" id="UP000319523">
    <property type="component" value="Unassembled WGS sequence"/>
</dbReference>
<evidence type="ECO:0000313" key="2">
    <source>
        <dbReference type="EMBL" id="TPW42050.1"/>
    </source>
</evidence>
<feature type="transmembrane region" description="Helical" evidence="1">
    <location>
        <begin position="177"/>
        <end position="203"/>
    </location>
</feature>
<dbReference type="GO" id="GO:0006355">
    <property type="term" value="P:regulation of DNA-templated transcription"/>
    <property type="evidence" value="ECO:0007669"/>
    <property type="project" value="InterPro"/>
</dbReference>
<keyword evidence="1" id="KW-0812">Transmembrane</keyword>
<evidence type="ECO:0000256" key="1">
    <source>
        <dbReference type="SAM" id="Phobius"/>
    </source>
</evidence>
<organism evidence="2 3">
    <name type="scientific">Mixta tenebrionis</name>
    <dbReference type="NCBI Taxonomy" id="2562439"/>
    <lineage>
        <taxon>Bacteria</taxon>
        <taxon>Pseudomonadati</taxon>
        <taxon>Pseudomonadota</taxon>
        <taxon>Gammaproteobacteria</taxon>
        <taxon>Enterobacterales</taxon>
        <taxon>Erwiniaceae</taxon>
        <taxon>Mixta</taxon>
    </lineage>
</organism>
<comment type="caution">
    <text evidence="2">The sequence shown here is derived from an EMBL/GenBank/DDBJ whole genome shotgun (WGS) entry which is preliminary data.</text>
</comment>
<dbReference type="SUPFAM" id="SSF46894">
    <property type="entry name" value="C-terminal effector domain of the bipartite response regulators"/>
    <property type="match status" value="1"/>
</dbReference>
<dbReference type="InterPro" id="IPR036388">
    <property type="entry name" value="WH-like_DNA-bd_sf"/>
</dbReference>
<dbReference type="Gene3D" id="1.10.10.10">
    <property type="entry name" value="Winged helix-like DNA-binding domain superfamily/Winged helix DNA-binding domain"/>
    <property type="match status" value="1"/>
</dbReference>
<name>A0A506V9T4_9GAMM</name>
<gene>
    <name evidence="2" type="ORF">FKM52_11890</name>
</gene>
<accession>A0A506V9T4</accession>
<sequence>MNEACNDEMIFNLGEGVKFLPGERCIVNESGTVIGLSENSYRFLLLILNGETDKQAIIKQVWHEQRGSVSDSSYYGQIYMLRKAFSLVGLPNSLIKTIPRKGVKYMGKVEKKAADAAANAVAGEAILLDKACMLEESQEVNAIRLEEEDNQPVLPAEEAPQTRESKDMAPWYNSKRWNFFITVLAVIAVCWLTTLLMAVFYFFR</sequence>
<dbReference type="EMBL" id="VHQI01000006">
    <property type="protein sequence ID" value="TPW42050.1"/>
    <property type="molecule type" value="Genomic_DNA"/>
</dbReference>
<dbReference type="RefSeq" id="WP_141176394.1">
    <property type="nucleotide sequence ID" value="NZ_JBHUFX010000002.1"/>
</dbReference>
<reference evidence="2 3" key="1">
    <citation type="submission" date="2019-06" db="EMBL/GenBank/DDBJ databases">
        <authorList>
            <person name="Yang Y."/>
        </authorList>
    </citation>
    <scope>NUCLEOTIDE SEQUENCE [LARGE SCALE GENOMIC DNA]</scope>
    <source>
        <strain evidence="2 3">BIT-26</strain>
    </source>
</reference>
<dbReference type="OrthoDB" id="7003224at2"/>
<keyword evidence="1" id="KW-1133">Transmembrane helix</keyword>
<dbReference type="GO" id="GO:0003677">
    <property type="term" value="F:DNA binding"/>
    <property type="evidence" value="ECO:0007669"/>
    <property type="project" value="InterPro"/>
</dbReference>
<dbReference type="InterPro" id="IPR016032">
    <property type="entry name" value="Sig_transdc_resp-reg_C-effctor"/>
</dbReference>
<keyword evidence="3" id="KW-1185">Reference proteome</keyword>
<proteinExistence type="predicted"/>
<keyword evidence="1" id="KW-0472">Membrane</keyword>
<evidence type="ECO:0000313" key="3">
    <source>
        <dbReference type="Proteomes" id="UP000319523"/>
    </source>
</evidence>
<dbReference type="AlphaFoldDB" id="A0A506V9T4"/>
<protein>
    <submittedName>
        <fullName evidence="2">Transcriptional regulator</fullName>
    </submittedName>
</protein>